<comment type="caution">
    <text evidence="2">The sequence shown here is derived from an EMBL/GenBank/DDBJ whole genome shotgun (WGS) entry which is preliminary data.</text>
</comment>
<accession>A0AAD7HLU4</accession>
<evidence type="ECO:0000313" key="2">
    <source>
        <dbReference type="EMBL" id="KAJ7723691.1"/>
    </source>
</evidence>
<keyword evidence="3" id="KW-1185">Reference proteome</keyword>
<sequence>MAGWVVFVCVSTACLRPGPLPSPPLPHSLAPPGSLPRPAGRPVKQKRGALPDTPFGLIPPKPSMFFGFPIAAKFLRCKARPPGPPIAPACHVFPLWALKLGLHRISGSTCSPAVVHRPLLSYLI</sequence>
<organism evidence="2 3">
    <name type="scientific">Mycena metata</name>
    <dbReference type="NCBI Taxonomy" id="1033252"/>
    <lineage>
        <taxon>Eukaryota</taxon>
        <taxon>Fungi</taxon>
        <taxon>Dikarya</taxon>
        <taxon>Basidiomycota</taxon>
        <taxon>Agaricomycotina</taxon>
        <taxon>Agaricomycetes</taxon>
        <taxon>Agaricomycetidae</taxon>
        <taxon>Agaricales</taxon>
        <taxon>Marasmiineae</taxon>
        <taxon>Mycenaceae</taxon>
        <taxon>Mycena</taxon>
    </lineage>
</organism>
<dbReference type="Proteomes" id="UP001215598">
    <property type="component" value="Unassembled WGS sequence"/>
</dbReference>
<evidence type="ECO:0000256" key="1">
    <source>
        <dbReference type="SAM" id="MobiDB-lite"/>
    </source>
</evidence>
<proteinExistence type="predicted"/>
<evidence type="ECO:0000313" key="3">
    <source>
        <dbReference type="Proteomes" id="UP001215598"/>
    </source>
</evidence>
<feature type="region of interest" description="Disordered" evidence="1">
    <location>
        <begin position="25"/>
        <end position="51"/>
    </location>
</feature>
<reference evidence="2" key="1">
    <citation type="submission" date="2023-03" db="EMBL/GenBank/DDBJ databases">
        <title>Massive genome expansion in bonnet fungi (Mycena s.s.) driven by repeated elements and novel gene families across ecological guilds.</title>
        <authorList>
            <consortium name="Lawrence Berkeley National Laboratory"/>
            <person name="Harder C.B."/>
            <person name="Miyauchi S."/>
            <person name="Viragh M."/>
            <person name="Kuo A."/>
            <person name="Thoen E."/>
            <person name="Andreopoulos B."/>
            <person name="Lu D."/>
            <person name="Skrede I."/>
            <person name="Drula E."/>
            <person name="Henrissat B."/>
            <person name="Morin E."/>
            <person name="Kohler A."/>
            <person name="Barry K."/>
            <person name="LaButti K."/>
            <person name="Morin E."/>
            <person name="Salamov A."/>
            <person name="Lipzen A."/>
            <person name="Mereny Z."/>
            <person name="Hegedus B."/>
            <person name="Baldrian P."/>
            <person name="Stursova M."/>
            <person name="Weitz H."/>
            <person name="Taylor A."/>
            <person name="Grigoriev I.V."/>
            <person name="Nagy L.G."/>
            <person name="Martin F."/>
            <person name="Kauserud H."/>
        </authorList>
    </citation>
    <scope>NUCLEOTIDE SEQUENCE</scope>
    <source>
        <strain evidence="2">CBHHK182m</strain>
    </source>
</reference>
<gene>
    <name evidence="2" type="ORF">B0H16DRAFT_1698920</name>
</gene>
<dbReference type="AlphaFoldDB" id="A0AAD7HLU4"/>
<name>A0AAD7HLU4_9AGAR</name>
<protein>
    <submittedName>
        <fullName evidence="2">Uncharacterized protein</fullName>
    </submittedName>
</protein>
<dbReference type="EMBL" id="JARKIB010000209">
    <property type="protein sequence ID" value="KAJ7723691.1"/>
    <property type="molecule type" value="Genomic_DNA"/>
</dbReference>